<gene>
    <name evidence="9" type="ORF">F4692_001245</name>
</gene>
<dbReference type="InterPro" id="IPR002328">
    <property type="entry name" value="ADH_Zn_CS"/>
</dbReference>
<evidence type="ECO:0000256" key="1">
    <source>
        <dbReference type="ARBA" id="ARBA00001947"/>
    </source>
</evidence>
<comment type="caution">
    <text evidence="9">The sequence shown here is derived from an EMBL/GenBank/DDBJ whole genome shotgun (WGS) entry which is preliminary data.</text>
</comment>
<evidence type="ECO:0000256" key="4">
    <source>
        <dbReference type="ARBA" id="ARBA00023002"/>
    </source>
</evidence>
<dbReference type="GO" id="GO:0008270">
    <property type="term" value="F:zinc ion binding"/>
    <property type="evidence" value="ECO:0007669"/>
    <property type="project" value="InterPro"/>
</dbReference>
<dbReference type="Proteomes" id="UP000549911">
    <property type="component" value="Unassembled WGS sequence"/>
</dbReference>
<dbReference type="Pfam" id="PF00107">
    <property type="entry name" value="ADH_zinc_N"/>
    <property type="match status" value="1"/>
</dbReference>
<dbReference type="InterPro" id="IPR036291">
    <property type="entry name" value="NAD(P)-bd_dom_sf"/>
</dbReference>
<comment type="catalytic activity">
    <reaction evidence="6">
        <text>a primary alcohol + NADP(+) = an aldehyde + NADPH + H(+)</text>
        <dbReference type="Rhea" id="RHEA:15937"/>
        <dbReference type="ChEBI" id="CHEBI:15378"/>
        <dbReference type="ChEBI" id="CHEBI:15734"/>
        <dbReference type="ChEBI" id="CHEBI:17478"/>
        <dbReference type="ChEBI" id="CHEBI:57783"/>
        <dbReference type="ChEBI" id="CHEBI:58349"/>
        <dbReference type="EC" id="1.1.1.2"/>
    </reaction>
</comment>
<dbReference type="InterPro" id="IPR013149">
    <property type="entry name" value="ADH-like_C"/>
</dbReference>
<evidence type="ECO:0000313" key="9">
    <source>
        <dbReference type="EMBL" id="NYE36141.1"/>
    </source>
</evidence>
<dbReference type="PANTHER" id="PTHR42683">
    <property type="entry name" value="ALDEHYDE REDUCTASE"/>
    <property type="match status" value="1"/>
</dbReference>
<keyword evidence="4 9" id="KW-0560">Oxidoreductase</keyword>
<comment type="similarity">
    <text evidence="7">Belongs to the zinc-containing alcohol dehydrogenase family.</text>
</comment>
<dbReference type="EMBL" id="JACCBW010000001">
    <property type="protein sequence ID" value="NYE36141.1"/>
    <property type="molecule type" value="Genomic_DNA"/>
</dbReference>
<dbReference type="InterPro" id="IPR020843">
    <property type="entry name" value="ER"/>
</dbReference>
<dbReference type="FunFam" id="3.40.50.720:FF:000022">
    <property type="entry name" value="Cinnamyl alcohol dehydrogenase"/>
    <property type="match status" value="1"/>
</dbReference>
<dbReference type="SMART" id="SM00829">
    <property type="entry name" value="PKS_ER"/>
    <property type="match status" value="1"/>
</dbReference>
<dbReference type="InterPro" id="IPR011032">
    <property type="entry name" value="GroES-like_sf"/>
</dbReference>
<name>A0A7Y9H1A5_9ACTN</name>
<dbReference type="RefSeq" id="WP_179618716.1">
    <property type="nucleotide sequence ID" value="NZ_JACCBW010000001.1"/>
</dbReference>
<dbReference type="AlphaFoldDB" id="A0A7Y9H1A5"/>
<proteinExistence type="inferred from homology"/>
<keyword evidence="2 7" id="KW-0479">Metal-binding</keyword>
<dbReference type="Pfam" id="PF08240">
    <property type="entry name" value="ADH_N"/>
    <property type="match status" value="1"/>
</dbReference>
<sequence>MRSSTALLVARAGARPEPTPIDRRDLRPDDVAVAVTFCGVCHTDLHAVRGSGGPYPLVPGHELVGTVTAVGPEVTGLAVGDPVAVGNIVDSCGTCEACLADQQNWCREFPTLTYAGRDRVDGTTTLGGWSTEYVVRETFVYRRPAGLDAAAVAPLMCAGVTVWEPLRALGVGAGTRVGVAGVGGLGHLAVKLAAALGAEVTVLTTTAGKADEAATLGASGVVVTTDADDVAGARGTLDVIIDCVPVDHDLAPYLGMLRADGTLCVVGYLGTTSVDMMPLLQGRKRVTGSGSGGRASTQEMLDFCGEHGITADVEVLPATEVGTALERLGRGDVRYRFVLDLEALEASTP</sequence>
<evidence type="ECO:0000313" key="10">
    <source>
        <dbReference type="Proteomes" id="UP000549911"/>
    </source>
</evidence>
<dbReference type="Gene3D" id="3.40.50.720">
    <property type="entry name" value="NAD(P)-binding Rossmann-like Domain"/>
    <property type="match status" value="1"/>
</dbReference>
<dbReference type="SUPFAM" id="SSF50129">
    <property type="entry name" value="GroES-like"/>
    <property type="match status" value="1"/>
</dbReference>
<evidence type="ECO:0000256" key="2">
    <source>
        <dbReference type="ARBA" id="ARBA00022723"/>
    </source>
</evidence>
<accession>A0A7Y9H1A5</accession>
<evidence type="ECO:0000259" key="8">
    <source>
        <dbReference type="SMART" id="SM00829"/>
    </source>
</evidence>
<reference evidence="9 10" key="1">
    <citation type="submission" date="2020-07" db="EMBL/GenBank/DDBJ databases">
        <authorList>
            <person name="Partida-Martinez L."/>
            <person name="Huntemann M."/>
            <person name="Clum A."/>
            <person name="Wang J."/>
            <person name="Palaniappan K."/>
            <person name="Ritter S."/>
            <person name="Chen I.-M."/>
            <person name="Stamatis D."/>
            <person name="Reddy T."/>
            <person name="O'Malley R."/>
            <person name="Daum C."/>
            <person name="Shapiro N."/>
            <person name="Ivanova N."/>
            <person name="Kyrpides N."/>
            <person name="Woyke T."/>
        </authorList>
    </citation>
    <scope>NUCLEOTIDE SEQUENCE [LARGE SCALE GENOMIC DNA]</scope>
    <source>
        <strain evidence="9 10">AT2.17</strain>
    </source>
</reference>
<dbReference type="GO" id="GO:0008106">
    <property type="term" value="F:alcohol dehydrogenase (NADP+) activity"/>
    <property type="evidence" value="ECO:0007669"/>
    <property type="project" value="UniProtKB-EC"/>
</dbReference>
<keyword evidence="10" id="KW-1185">Reference proteome</keyword>
<dbReference type="InterPro" id="IPR013154">
    <property type="entry name" value="ADH-like_N"/>
</dbReference>
<evidence type="ECO:0000256" key="3">
    <source>
        <dbReference type="ARBA" id="ARBA00022833"/>
    </source>
</evidence>
<protein>
    <recommendedName>
        <fullName evidence="5">alcohol dehydrogenase (NADP(+))</fullName>
        <ecNumber evidence="5">1.1.1.2</ecNumber>
    </recommendedName>
</protein>
<dbReference type="PROSITE" id="PS00059">
    <property type="entry name" value="ADH_ZINC"/>
    <property type="match status" value="1"/>
</dbReference>
<organism evidence="9 10">
    <name type="scientific">Nocardioides cavernae</name>
    <dbReference type="NCBI Taxonomy" id="1921566"/>
    <lineage>
        <taxon>Bacteria</taxon>
        <taxon>Bacillati</taxon>
        <taxon>Actinomycetota</taxon>
        <taxon>Actinomycetes</taxon>
        <taxon>Propionibacteriales</taxon>
        <taxon>Nocardioidaceae</taxon>
        <taxon>Nocardioides</taxon>
    </lineage>
</organism>
<feature type="domain" description="Enoyl reductase (ER)" evidence="8">
    <location>
        <begin position="13"/>
        <end position="339"/>
    </location>
</feature>
<dbReference type="CDD" id="cd05283">
    <property type="entry name" value="CAD1"/>
    <property type="match status" value="1"/>
</dbReference>
<evidence type="ECO:0000256" key="6">
    <source>
        <dbReference type="ARBA" id="ARBA00048262"/>
    </source>
</evidence>
<dbReference type="InterPro" id="IPR047109">
    <property type="entry name" value="CAD-like"/>
</dbReference>
<reference evidence="9 10" key="2">
    <citation type="submission" date="2020-08" db="EMBL/GenBank/DDBJ databases">
        <title>The Agave Microbiome: Exploring the role of microbial communities in plant adaptations to desert environments.</title>
        <authorList>
            <person name="Partida-Martinez L.P."/>
        </authorList>
    </citation>
    <scope>NUCLEOTIDE SEQUENCE [LARGE SCALE GENOMIC DNA]</scope>
    <source>
        <strain evidence="9 10">AT2.17</strain>
    </source>
</reference>
<evidence type="ECO:0000256" key="7">
    <source>
        <dbReference type="RuleBase" id="RU361277"/>
    </source>
</evidence>
<keyword evidence="3 7" id="KW-0862">Zinc</keyword>
<dbReference type="SUPFAM" id="SSF51735">
    <property type="entry name" value="NAD(P)-binding Rossmann-fold domains"/>
    <property type="match status" value="1"/>
</dbReference>
<dbReference type="EC" id="1.1.1.2" evidence="5"/>
<dbReference type="Gene3D" id="3.90.180.10">
    <property type="entry name" value="Medium-chain alcohol dehydrogenases, catalytic domain"/>
    <property type="match status" value="1"/>
</dbReference>
<comment type="cofactor">
    <cofactor evidence="1 7">
        <name>Zn(2+)</name>
        <dbReference type="ChEBI" id="CHEBI:29105"/>
    </cofactor>
</comment>
<evidence type="ECO:0000256" key="5">
    <source>
        <dbReference type="ARBA" id="ARBA00024074"/>
    </source>
</evidence>